<organism evidence="1 2">
    <name type="scientific">Nitrosomonas mobilis</name>
    <dbReference type="NCBI Taxonomy" id="51642"/>
    <lineage>
        <taxon>Bacteria</taxon>
        <taxon>Pseudomonadati</taxon>
        <taxon>Pseudomonadota</taxon>
        <taxon>Betaproteobacteria</taxon>
        <taxon>Nitrosomonadales</taxon>
        <taxon>Nitrosomonadaceae</taxon>
        <taxon>Nitrosomonas</taxon>
    </lineage>
</organism>
<protein>
    <submittedName>
        <fullName evidence="1">Uncharacterized protein</fullName>
    </submittedName>
</protein>
<dbReference type="STRING" id="51642.NSMM_160004"/>
<dbReference type="Proteomes" id="UP000198729">
    <property type="component" value="Unassembled WGS sequence"/>
</dbReference>
<proteinExistence type="predicted"/>
<sequence length="39" mass="4694">MLHFKVESATYKNPGVFRQTDVELRLKKKEKQEHITIFC</sequence>
<gene>
    <name evidence="1" type="ORF">NSMM_160004</name>
</gene>
<evidence type="ECO:0000313" key="1">
    <source>
        <dbReference type="EMBL" id="SCZ84414.1"/>
    </source>
</evidence>
<accession>A0A1G5SB40</accession>
<dbReference type="AlphaFoldDB" id="A0A1G5SB40"/>
<dbReference type="EMBL" id="FMWO01000021">
    <property type="protein sequence ID" value="SCZ84414.1"/>
    <property type="molecule type" value="Genomic_DNA"/>
</dbReference>
<reference evidence="1 2" key="1">
    <citation type="submission" date="2016-10" db="EMBL/GenBank/DDBJ databases">
        <authorList>
            <person name="de Groot N.N."/>
        </authorList>
    </citation>
    <scope>NUCLEOTIDE SEQUENCE [LARGE SCALE GENOMIC DNA]</scope>
    <source>
        <strain evidence="1">1</strain>
    </source>
</reference>
<keyword evidence="2" id="KW-1185">Reference proteome</keyword>
<name>A0A1G5SB40_9PROT</name>
<evidence type="ECO:0000313" key="2">
    <source>
        <dbReference type="Proteomes" id="UP000198729"/>
    </source>
</evidence>